<dbReference type="EMBL" id="CAXDID020000109">
    <property type="protein sequence ID" value="CAL6029296.1"/>
    <property type="molecule type" value="Genomic_DNA"/>
</dbReference>
<dbReference type="EMBL" id="CATOUU010000695">
    <property type="protein sequence ID" value="CAI9941721.1"/>
    <property type="molecule type" value="Genomic_DNA"/>
</dbReference>
<dbReference type="InterPro" id="IPR000169">
    <property type="entry name" value="Pept_cys_AS"/>
</dbReference>
<evidence type="ECO:0000313" key="4">
    <source>
        <dbReference type="EMBL" id="CAL6029296.1"/>
    </source>
</evidence>
<dbReference type="GO" id="GO:0006508">
    <property type="term" value="P:proteolysis"/>
    <property type="evidence" value="ECO:0007669"/>
    <property type="project" value="InterPro"/>
</dbReference>
<protein>
    <submittedName>
        <fullName evidence="3">Cathepsin B</fullName>
    </submittedName>
    <submittedName>
        <fullName evidence="4">Cathepsin_B</fullName>
    </submittedName>
</protein>
<evidence type="ECO:0000256" key="1">
    <source>
        <dbReference type="ARBA" id="ARBA00008455"/>
    </source>
</evidence>
<reference evidence="3" key="1">
    <citation type="submission" date="2023-06" db="EMBL/GenBank/DDBJ databases">
        <authorList>
            <person name="Kurt Z."/>
        </authorList>
    </citation>
    <scope>NUCLEOTIDE SEQUENCE</scope>
</reference>
<evidence type="ECO:0000313" key="3">
    <source>
        <dbReference type="EMBL" id="CAI9941721.1"/>
    </source>
</evidence>
<dbReference type="InterPro" id="IPR038765">
    <property type="entry name" value="Papain-like_cys_pep_sf"/>
</dbReference>
<dbReference type="PROSITE" id="PS00139">
    <property type="entry name" value="THIOL_PROTEASE_CYS"/>
    <property type="match status" value="1"/>
</dbReference>
<name>A0AA86PNA1_9EUKA</name>
<evidence type="ECO:0000313" key="5">
    <source>
        <dbReference type="Proteomes" id="UP001642409"/>
    </source>
</evidence>
<keyword evidence="5" id="KW-1185">Reference proteome</keyword>
<organism evidence="3">
    <name type="scientific">Hexamita inflata</name>
    <dbReference type="NCBI Taxonomy" id="28002"/>
    <lineage>
        <taxon>Eukaryota</taxon>
        <taxon>Metamonada</taxon>
        <taxon>Diplomonadida</taxon>
        <taxon>Hexamitidae</taxon>
        <taxon>Hexamitinae</taxon>
        <taxon>Hexamita</taxon>
    </lineage>
</organism>
<reference evidence="4 5" key="2">
    <citation type="submission" date="2024-07" db="EMBL/GenBank/DDBJ databases">
        <authorList>
            <person name="Akdeniz Z."/>
        </authorList>
    </citation>
    <scope>NUCLEOTIDE SEQUENCE [LARGE SCALE GENOMIC DNA]</scope>
</reference>
<dbReference type="InterPro" id="IPR000668">
    <property type="entry name" value="Peptidase_C1A_C"/>
</dbReference>
<dbReference type="Gene3D" id="3.90.70.10">
    <property type="entry name" value="Cysteine proteinases"/>
    <property type="match status" value="1"/>
</dbReference>
<dbReference type="Proteomes" id="UP001642409">
    <property type="component" value="Unassembled WGS sequence"/>
</dbReference>
<feature type="domain" description="Peptidase C1A papain C-terminal" evidence="2">
    <location>
        <begin position="67"/>
        <end position="248"/>
    </location>
</feature>
<dbReference type="InterPro" id="IPR013128">
    <property type="entry name" value="Peptidase_C1A"/>
</dbReference>
<dbReference type="Pfam" id="PF00112">
    <property type="entry name" value="Peptidase_C1"/>
    <property type="match status" value="1"/>
</dbReference>
<sequence>MFIIASAMQKDFHNHATLEMLKNIPDMTWTPSIPHRFAGMSEESLRGMLLPKGKQAYFEKTTLVGAAPAAFNWQDAAPECMVVRDQGQCGSCWAFSSVGPFSDNRCFSKKDATRVIYSEQYMVSCDSNNLGCNGGYLTMDQYFLKKTGVPTDKCVSYKSGSKGVTGKCPTTCDDKSPIVLVKSTKFEDVCTNEESIKVGLTQGALQTAFTVYSDFMYYNGSCTTIRALIRLHDLDTQVKSEIMIFSFYIGIYDHNICYIAITNEKIAPEPVRSVPPPHMNREFQFNSEIRQRHANLYGRQSN</sequence>
<dbReference type="SUPFAM" id="SSF54001">
    <property type="entry name" value="Cysteine proteinases"/>
    <property type="match status" value="1"/>
</dbReference>
<evidence type="ECO:0000259" key="2">
    <source>
        <dbReference type="SMART" id="SM00645"/>
    </source>
</evidence>
<comment type="similarity">
    <text evidence="1">Belongs to the peptidase C1 family.</text>
</comment>
<gene>
    <name evidence="3" type="ORF">HINF_LOCUS29366</name>
    <name evidence="4" type="ORF">HINF_LOCUS32223</name>
</gene>
<dbReference type="AlphaFoldDB" id="A0AA86PNA1"/>
<dbReference type="GO" id="GO:0008234">
    <property type="term" value="F:cysteine-type peptidase activity"/>
    <property type="evidence" value="ECO:0007669"/>
    <property type="project" value="InterPro"/>
</dbReference>
<accession>A0AA86PNA1</accession>
<comment type="caution">
    <text evidence="3">The sequence shown here is derived from an EMBL/GenBank/DDBJ whole genome shotgun (WGS) entry which is preliminary data.</text>
</comment>
<dbReference type="PANTHER" id="PTHR12411">
    <property type="entry name" value="CYSTEINE PROTEASE FAMILY C1-RELATED"/>
    <property type="match status" value="1"/>
</dbReference>
<proteinExistence type="inferred from homology"/>
<dbReference type="SMART" id="SM00645">
    <property type="entry name" value="Pept_C1"/>
    <property type="match status" value="1"/>
</dbReference>